<reference evidence="2" key="1">
    <citation type="journal article" date="2014" name="Proc. Natl. Acad. Sci. U.S.A.">
        <title>Extensive sampling of basidiomycete genomes demonstrates inadequacy of the white-rot/brown-rot paradigm for wood decay fungi.</title>
        <authorList>
            <person name="Riley R."/>
            <person name="Salamov A.A."/>
            <person name="Brown D.W."/>
            <person name="Nagy L.G."/>
            <person name="Floudas D."/>
            <person name="Held B.W."/>
            <person name="Levasseur A."/>
            <person name="Lombard V."/>
            <person name="Morin E."/>
            <person name="Otillar R."/>
            <person name="Lindquist E.A."/>
            <person name="Sun H."/>
            <person name="LaButti K.M."/>
            <person name="Schmutz J."/>
            <person name="Jabbour D."/>
            <person name="Luo H."/>
            <person name="Baker S.E."/>
            <person name="Pisabarro A.G."/>
            <person name="Walton J.D."/>
            <person name="Blanchette R.A."/>
            <person name="Henrissat B."/>
            <person name="Martin F."/>
            <person name="Cullen D."/>
            <person name="Hibbett D.S."/>
            <person name="Grigoriev I.V."/>
        </authorList>
    </citation>
    <scope>NUCLEOTIDE SEQUENCE [LARGE SCALE GENOMIC DNA]</scope>
    <source>
        <strain evidence="2">MUCL 33604</strain>
    </source>
</reference>
<protein>
    <recommendedName>
        <fullName evidence="3">Reverse transcriptase domain-containing protein</fullName>
    </recommendedName>
</protein>
<dbReference type="InParanoid" id="A0A067PK42"/>
<keyword evidence="2" id="KW-1185">Reference proteome</keyword>
<feature type="non-terminal residue" evidence="1">
    <location>
        <position position="1"/>
    </location>
</feature>
<dbReference type="Proteomes" id="UP000027265">
    <property type="component" value="Unassembled WGS sequence"/>
</dbReference>
<dbReference type="STRING" id="933084.A0A067PK42"/>
<dbReference type="PANTHER" id="PTHR33481:SF1">
    <property type="entry name" value="ENDONUCLEASE_EXONUCLEASE_PHOSPHATASE DOMAIN-CONTAINING PROTEIN-RELATED"/>
    <property type="match status" value="1"/>
</dbReference>
<evidence type="ECO:0008006" key="3">
    <source>
        <dbReference type="Google" id="ProtNLM"/>
    </source>
</evidence>
<dbReference type="AlphaFoldDB" id="A0A067PK42"/>
<dbReference type="EMBL" id="KL197755">
    <property type="protein sequence ID" value="KDQ50821.1"/>
    <property type="molecule type" value="Genomic_DNA"/>
</dbReference>
<sequence length="96" mass="10582">KWLTSVGLSSKPDKVELMHHSWMKDQGYSPSTTLPGPNGTHITKSANSTMRWLGVLFDRKLSFNQHVRHLADCAMTSVNGGCMLANTIRGLSQAQL</sequence>
<accession>A0A067PK42</accession>
<gene>
    <name evidence="1" type="ORF">JAAARDRAFT_141347</name>
</gene>
<dbReference type="OrthoDB" id="3258143at2759"/>
<evidence type="ECO:0000313" key="1">
    <source>
        <dbReference type="EMBL" id="KDQ50821.1"/>
    </source>
</evidence>
<dbReference type="HOGENOM" id="CLU_106777_1_0_1"/>
<organism evidence="1 2">
    <name type="scientific">Jaapia argillacea MUCL 33604</name>
    <dbReference type="NCBI Taxonomy" id="933084"/>
    <lineage>
        <taxon>Eukaryota</taxon>
        <taxon>Fungi</taxon>
        <taxon>Dikarya</taxon>
        <taxon>Basidiomycota</taxon>
        <taxon>Agaricomycotina</taxon>
        <taxon>Agaricomycetes</taxon>
        <taxon>Agaricomycetidae</taxon>
        <taxon>Jaapiales</taxon>
        <taxon>Jaapiaceae</taxon>
        <taxon>Jaapia</taxon>
    </lineage>
</organism>
<evidence type="ECO:0000313" key="2">
    <source>
        <dbReference type="Proteomes" id="UP000027265"/>
    </source>
</evidence>
<proteinExistence type="predicted"/>
<name>A0A067PK42_9AGAM</name>
<dbReference type="PANTHER" id="PTHR33481">
    <property type="entry name" value="REVERSE TRANSCRIPTASE"/>
    <property type="match status" value="1"/>
</dbReference>